<dbReference type="EMBL" id="JXTB01000001">
    <property type="protein sequence ID" value="PON80604.1"/>
    <property type="molecule type" value="Genomic_DNA"/>
</dbReference>
<comment type="caution">
    <text evidence="1">The sequence shown here is derived from an EMBL/GenBank/DDBJ whole genome shotgun (WGS) entry which is preliminary data.</text>
</comment>
<keyword evidence="2" id="KW-1185">Reference proteome</keyword>
<evidence type="ECO:0000313" key="2">
    <source>
        <dbReference type="Proteomes" id="UP000237105"/>
    </source>
</evidence>
<proteinExistence type="predicted"/>
<dbReference type="OrthoDB" id="1178515at2759"/>
<dbReference type="Proteomes" id="UP000237105">
    <property type="component" value="Unassembled WGS sequence"/>
</dbReference>
<organism evidence="1 2">
    <name type="scientific">Parasponia andersonii</name>
    <name type="common">Sponia andersonii</name>
    <dbReference type="NCBI Taxonomy" id="3476"/>
    <lineage>
        <taxon>Eukaryota</taxon>
        <taxon>Viridiplantae</taxon>
        <taxon>Streptophyta</taxon>
        <taxon>Embryophyta</taxon>
        <taxon>Tracheophyta</taxon>
        <taxon>Spermatophyta</taxon>
        <taxon>Magnoliopsida</taxon>
        <taxon>eudicotyledons</taxon>
        <taxon>Gunneridae</taxon>
        <taxon>Pentapetalae</taxon>
        <taxon>rosids</taxon>
        <taxon>fabids</taxon>
        <taxon>Rosales</taxon>
        <taxon>Cannabaceae</taxon>
        <taxon>Parasponia</taxon>
    </lineage>
</organism>
<protein>
    <submittedName>
        <fullName evidence="1">Uncharacterized protein</fullName>
    </submittedName>
</protein>
<gene>
    <name evidence="1" type="ORF">PanWU01x14_001600</name>
</gene>
<name>A0A2P5E4X7_PARAD</name>
<reference evidence="2" key="1">
    <citation type="submission" date="2016-06" db="EMBL/GenBank/DDBJ databases">
        <title>Parallel loss of symbiosis genes in relatives of nitrogen-fixing non-legume Parasponia.</title>
        <authorList>
            <person name="Van Velzen R."/>
            <person name="Holmer R."/>
            <person name="Bu F."/>
            <person name="Rutten L."/>
            <person name="Van Zeijl A."/>
            <person name="Liu W."/>
            <person name="Santuari L."/>
            <person name="Cao Q."/>
            <person name="Sharma T."/>
            <person name="Shen D."/>
            <person name="Roswanjaya Y."/>
            <person name="Wardhani T."/>
            <person name="Kalhor M.S."/>
            <person name="Jansen J."/>
            <person name="Van den Hoogen J."/>
            <person name="Gungor B."/>
            <person name="Hartog M."/>
            <person name="Hontelez J."/>
            <person name="Verver J."/>
            <person name="Yang W.-C."/>
            <person name="Schijlen E."/>
            <person name="Repin R."/>
            <person name="Schilthuizen M."/>
            <person name="Schranz E."/>
            <person name="Heidstra R."/>
            <person name="Miyata K."/>
            <person name="Fedorova E."/>
            <person name="Kohlen W."/>
            <person name="Bisseling T."/>
            <person name="Smit S."/>
            <person name="Geurts R."/>
        </authorList>
    </citation>
    <scope>NUCLEOTIDE SEQUENCE [LARGE SCALE GENOMIC DNA]</scope>
    <source>
        <strain evidence="2">cv. WU1-14</strain>
    </source>
</reference>
<accession>A0A2P5E4X7</accession>
<dbReference type="AlphaFoldDB" id="A0A2P5E4X7"/>
<sequence>MAISLLPRIAIGSNADGLTLSSRTVIPQSRPFINHISPPSKRTENLILQSIARAIHMAYHDQDSNATKYFNSNALRSKVDYQKHSSFMAHVGIGTFRSSLSNSSSISYFLHLDTGSSLI</sequence>
<evidence type="ECO:0000313" key="1">
    <source>
        <dbReference type="EMBL" id="PON80604.1"/>
    </source>
</evidence>